<dbReference type="EMBL" id="CAJHUC010000253">
    <property type="protein sequence ID" value="CAD7694798.1"/>
    <property type="molecule type" value="Genomic_DNA"/>
</dbReference>
<evidence type="ECO:0000256" key="2">
    <source>
        <dbReference type="PROSITE-ProRule" id="PRU01161"/>
    </source>
</evidence>
<sequence length="355" mass="39818">MDALMTTRLRLPCTRRPSRQRPALITAVMLPEGRVGMFIPQPVLGAGHMARATRTAEQPRCSAIGEATGTWSGPELGWITERWRPVREIDILNGGDEGIMVEQGPPPLKLAFSGGGIFFWWELGCVQWLSEHYDLKKTPMVGASGGALVSTLAATGVEPERALECARRLGRKYEIWERPLGLMGVWGQIIREWLDELLPNDAADLCRGNVEAVVTKLPFFELAAYSDFKSKEDLIDVNMASAHVPFLLDGQASTLCRGSWCIDGSFQDFVTNSNSHLLTCGGNTVIFDYSQDDELGAQRMDFLSLKEYEEVRELMELGYRHAQRLYDRGAFDKFDVSMCQQGWSWRLLPQWSFSS</sequence>
<dbReference type="GO" id="GO:0005737">
    <property type="term" value="C:cytoplasm"/>
    <property type="evidence" value="ECO:0007669"/>
    <property type="project" value="TreeGrafter"/>
</dbReference>
<accession>A0A8S1IK37</accession>
<dbReference type="GO" id="GO:0019433">
    <property type="term" value="P:triglyceride catabolic process"/>
    <property type="evidence" value="ECO:0007669"/>
    <property type="project" value="TreeGrafter"/>
</dbReference>
<keyword evidence="1 2" id="KW-0443">Lipid metabolism</keyword>
<evidence type="ECO:0000259" key="4">
    <source>
        <dbReference type="PROSITE" id="PS51635"/>
    </source>
</evidence>
<evidence type="ECO:0000256" key="3">
    <source>
        <dbReference type="RuleBase" id="RU361262"/>
    </source>
</evidence>
<protein>
    <recommendedName>
        <fullName evidence="3">Patatin</fullName>
        <ecNumber evidence="3">3.1.1.-</ecNumber>
    </recommendedName>
</protein>
<dbReference type="PANTHER" id="PTHR12406:SF45">
    <property type="entry name" value="PATATIN"/>
    <property type="match status" value="1"/>
</dbReference>
<feature type="active site" description="Proton acceptor" evidence="2">
    <location>
        <position position="263"/>
    </location>
</feature>
<comment type="domain">
    <text evidence="3">The nitrogen atoms of the two glycine residues in the GGXR motif define the oxyanion hole, and stabilize the oxyanion that forms during the nucleophilic attack by the catalytic serine during substrate cleavage.</text>
</comment>
<dbReference type="PROSITE" id="PS51635">
    <property type="entry name" value="PNPLA"/>
    <property type="match status" value="1"/>
</dbReference>
<dbReference type="InterPro" id="IPR002641">
    <property type="entry name" value="PNPLA_dom"/>
</dbReference>
<keyword evidence="6" id="KW-1185">Reference proteome</keyword>
<name>A0A8S1IK37_9CHLO</name>
<dbReference type="OrthoDB" id="197155at2759"/>
<dbReference type="GO" id="GO:0005811">
    <property type="term" value="C:lipid droplet"/>
    <property type="evidence" value="ECO:0007669"/>
    <property type="project" value="TreeGrafter"/>
</dbReference>
<evidence type="ECO:0000313" key="6">
    <source>
        <dbReference type="Proteomes" id="UP000708148"/>
    </source>
</evidence>
<dbReference type="Pfam" id="PF01734">
    <property type="entry name" value="Patatin"/>
    <property type="match status" value="1"/>
</dbReference>
<dbReference type="GO" id="GO:0016020">
    <property type="term" value="C:membrane"/>
    <property type="evidence" value="ECO:0007669"/>
    <property type="project" value="TreeGrafter"/>
</dbReference>
<dbReference type="GO" id="GO:0004806">
    <property type="term" value="F:triacylglycerol lipase activity"/>
    <property type="evidence" value="ECO:0007669"/>
    <property type="project" value="TreeGrafter"/>
</dbReference>
<dbReference type="InterPro" id="IPR016035">
    <property type="entry name" value="Acyl_Trfase/lysoPLipase"/>
</dbReference>
<keyword evidence="2 3" id="KW-0442">Lipid degradation</keyword>
<feature type="domain" description="PNPLA" evidence="4">
    <location>
        <begin position="110"/>
        <end position="279"/>
    </location>
</feature>
<comment type="similarity">
    <text evidence="3">Belongs to the patatin family.</text>
</comment>
<dbReference type="InterPro" id="IPR033562">
    <property type="entry name" value="PLPL"/>
</dbReference>
<reference evidence="5" key="1">
    <citation type="submission" date="2020-12" db="EMBL/GenBank/DDBJ databases">
        <authorList>
            <person name="Iha C."/>
        </authorList>
    </citation>
    <scope>NUCLEOTIDE SEQUENCE</scope>
</reference>
<comment type="function">
    <text evidence="3">Lipolytic acyl hydrolase (LAH).</text>
</comment>
<dbReference type="AlphaFoldDB" id="A0A8S1IK37"/>
<organism evidence="5 6">
    <name type="scientific">Ostreobium quekettii</name>
    <dbReference type="NCBI Taxonomy" id="121088"/>
    <lineage>
        <taxon>Eukaryota</taxon>
        <taxon>Viridiplantae</taxon>
        <taxon>Chlorophyta</taxon>
        <taxon>core chlorophytes</taxon>
        <taxon>Ulvophyceae</taxon>
        <taxon>TCBD clade</taxon>
        <taxon>Bryopsidales</taxon>
        <taxon>Ostreobineae</taxon>
        <taxon>Ostreobiaceae</taxon>
        <taxon>Ostreobium</taxon>
    </lineage>
</organism>
<dbReference type="Gene3D" id="3.40.1090.10">
    <property type="entry name" value="Cytosolic phospholipase A2 catalytic domain"/>
    <property type="match status" value="1"/>
</dbReference>
<gene>
    <name evidence="5" type="ORF">OSTQU699_LOCUS161</name>
</gene>
<dbReference type="SUPFAM" id="SSF52151">
    <property type="entry name" value="FabD/lysophospholipase-like"/>
    <property type="match status" value="1"/>
</dbReference>
<dbReference type="PANTHER" id="PTHR12406">
    <property type="entry name" value="CALCIUM-INDEPENDENT PHOSPHOLIPASE A2 IPLA2 -RELATED"/>
    <property type="match status" value="1"/>
</dbReference>
<evidence type="ECO:0000313" key="5">
    <source>
        <dbReference type="EMBL" id="CAD7694798.1"/>
    </source>
</evidence>
<feature type="active site" description="Nucleophile" evidence="2">
    <location>
        <position position="144"/>
    </location>
</feature>
<dbReference type="Proteomes" id="UP000708148">
    <property type="component" value="Unassembled WGS sequence"/>
</dbReference>
<comment type="caution">
    <text evidence="2">Lacks conserved residue(s) required for the propagation of feature annotation.</text>
</comment>
<dbReference type="EC" id="3.1.1.-" evidence="3"/>
<proteinExistence type="inferred from homology"/>
<comment type="caution">
    <text evidence="5">The sequence shown here is derived from an EMBL/GenBank/DDBJ whole genome shotgun (WGS) entry which is preliminary data.</text>
</comment>
<evidence type="ECO:0000256" key="1">
    <source>
        <dbReference type="ARBA" id="ARBA00023098"/>
    </source>
</evidence>
<keyword evidence="2 3" id="KW-0378">Hydrolase</keyword>
<dbReference type="GO" id="GO:0055088">
    <property type="term" value="P:lipid homeostasis"/>
    <property type="evidence" value="ECO:0007669"/>
    <property type="project" value="TreeGrafter"/>
</dbReference>
<feature type="short sequence motif" description="GXSXG" evidence="2">
    <location>
        <begin position="142"/>
        <end position="146"/>
    </location>
</feature>